<name>A0A0N9WM19_PSEFL</name>
<dbReference type="InterPro" id="IPR025528">
    <property type="entry name" value="BrnA_antitoxin"/>
</dbReference>
<dbReference type="AlphaFoldDB" id="A0A0N9WM19"/>
<dbReference type="Proteomes" id="UP000066487">
    <property type="component" value="Chromosome"/>
</dbReference>
<dbReference type="RefSeq" id="WP_054596596.1">
    <property type="nucleotide sequence ID" value="NZ_CP012830.1"/>
</dbReference>
<evidence type="ECO:0000313" key="2">
    <source>
        <dbReference type="Proteomes" id="UP000066487"/>
    </source>
</evidence>
<reference evidence="2" key="1">
    <citation type="submission" date="2015-09" db="EMBL/GenBank/DDBJ databases">
        <title>Whole genome sequence of Pseudomonas fluorescens FW300-N2E3.</title>
        <authorList>
            <person name="Ray J."/>
            <person name="Melnyk R."/>
            <person name="Deutschbauer A."/>
        </authorList>
    </citation>
    <scope>NUCLEOTIDE SEQUENCE [LARGE SCALE GENOMIC DNA]</scope>
    <source>
        <strain evidence="2">FW300-N2E3</strain>
    </source>
</reference>
<gene>
    <name evidence="1" type="ORF">AO353_20480</name>
</gene>
<reference evidence="1 2" key="2">
    <citation type="journal article" date="2018" name="Nature">
        <title>Mutant phenotypes for thousands of bacterial genes of unknown function.</title>
        <authorList>
            <person name="Price M.N."/>
            <person name="Wetmore K.M."/>
            <person name="Waters R.J."/>
            <person name="Callaghan M."/>
            <person name="Ray J."/>
            <person name="Liu H."/>
            <person name="Kuehl J.V."/>
            <person name="Melnyk R.A."/>
            <person name="Lamson J.S."/>
            <person name="Suh Y."/>
            <person name="Carlson H.K."/>
            <person name="Esquivel Z."/>
            <person name="Sadeeshkumar H."/>
            <person name="Chakraborty R."/>
            <person name="Zane G.M."/>
            <person name="Rubin B.E."/>
            <person name="Wall J.D."/>
            <person name="Visel A."/>
            <person name="Bristow J."/>
            <person name="Blow M.J."/>
            <person name="Arkin A.P."/>
            <person name="Deutschbauer A.M."/>
        </authorList>
    </citation>
    <scope>NUCLEOTIDE SEQUENCE [LARGE SCALE GENOMIC DNA]</scope>
    <source>
        <strain evidence="1 2">FW300-N2E3</strain>
    </source>
</reference>
<organism evidence="1 2">
    <name type="scientific">Pseudomonas fluorescens</name>
    <dbReference type="NCBI Taxonomy" id="294"/>
    <lineage>
        <taxon>Bacteria</taxon>
        <taxon>Pseudomonadati</taxon>
        <taxon>Pseudomonadota</taxon>
        <taxon>Gammaproteobacteria</taxon>
        <taxon>Pseudomonadales</taxon>
        <taxon>Pseudomonadaceae</taxon>
        <taxon>Pseudomonas</taxon>
    </lineage>
</organism>
<dbReference type="EMBL" id="CP012830">
    <property type="protein sequence ID" value="ALI03338.1"/>
    <property type="molecule type" value="Genomic_DNA"/>
</dbReference>
<dbReference type="Pfam" id="PF14384">
    <property type="entry name" value="BrnA_antitoxin"/>
    <property type="match status" value="1"/>
</dbReference>
<evidence type="ECO:0000313" key="1">
    <source>
        <dbReference type="EMBL" id="ALI03338.1"/>
    </source>
</evidence>
<sequence>MKEEYDFSSAKRGPVAASKGKTRITIMLDDAVIEAARELAESAGYGYQTVINNTLRQALLNAKGQGPTPASAIDAGIKHLKKGITAAELKSLEQTLSVAASEINRMLEAEHSPKAKPKATRTLNHA</sequence>
<protein>
    <recommendedName>
        <fullName evidence="3">BrnA antitoxin of type II toxin-antitoxin system</fullName>
    </recommendedName>
</protein>
<proteinExistence type="predicted"/>
<dbReference type="OrthoDB" id="5297245at2"/>
<accession>A0A0N9WM19</accession>
<evidence type="ECO:0008006" key="3">
    <source>
        <dbReference type="Google" id="ProtNLM"/>
    </source>
</evidence>